<dbReference type="EMBL" id="CAJNOH010000014">
    <property type="protein sequence ID" value="CAF0753014.1"/>
    <property type="molecule type" value="Genomic_DNA"/>
</dbReference>
<dbReference type="EMBL" id="CAJNOT010000003">
    <property type="protein sequence ID" value="CAF0758373.1"/>
    <property type="molecule type" value="Genomic_DNA"/>
</dbReference>
<dbReference type="EMBL" id="CAJNOL010000009">
    <property type="protein sequence ID" value="CAF0736363.1"/>
    <property type="molecule type" value="Genomic_DNA"/>
</dbReference>
<keyword evidence="4" id="KW-0805">Transcription regulation</keyword>
<reference evidence="13" key="1">
    <citation type="submission" date="2021-02" db="EMBL/GenBank/DDBJ databases">
        <authorList>
            <person name="Nowell W R."/>
        </authorList>
    </citation>
    <scope>NUCLEOTIDE SEQUENCE</scope>
</reference>
<keyword evidence="18" id="KW-1185">Reference proteome</keyword>
<dbReference type="AlphaFoldDB" id="A0A813N7M7"/>
<dbReference type="FunFam" id="1.10.10.60:FF:000450">
    <property type="entry name" value="Homeobox protein notochord"/>
    <property type="match status" value="1"/>
</dbReference>
<dbReference type="InterPro" id="IPR017970">
    <property type="entry name" value="Homeobox_CS"/>
</dbReference>
<keyword evidence="3" id="KW-0678">Repressor</keyword>
<evidence type="ECO:0000256" key="3">
    <source>
        <dbReference type="ARBA" id="ARBA00022491"/>
    </source>
</evidence>
<dbReference type="GO" id="GO:0005634">
    <property type="term" value="C:nucleus"/>
    <property type="evidence" value="ECO:0007669"/>
    <property type="project" value="UniProtKB-SubCell"/>
</dbReference>
<evidence type="ECO:0000256" key="1">
    <source>
        <dbReference type="ARBA" id="ARBA00004123"/>
    </source>
</evidence>
<dbReference type="EMBL" id="CAJNOL010000008">
    <property type="protein sequence ID" value="CAF0734961.1"/>
    <property type="molecule type" value="Genomic_DNA"/>
</dbReference>
<dbReference type="Proteomes" id="UP000663836">
    <property type="component" value="Unassembled WGS sequence"/>
</dbReference>
<dbReference type="Proteomes" id="UP000663864">
    <property type="component" value="Unassembled WGS sequence"/>
</dbReference>
<dbReference type="CDD" id="cd00086">
    <property type="entry name" value="homeodomain"/>
    <property type="match status" value="1"/>
</dbReference>
<evidence type="ECO:0000313" key="18">
    <source>
        <dbReference type="Proteomes" id="UP000663870"/>
    </source>
</evidence>
<accession>A0A813N7M7</accession>
<feature type="compositionally biased region" description="Polar residues" evidence="11">
    <location>
        <begin position="241"/>
        <end position="250"/>
    </location>
</feature>
<comment type="caution">
    <text evidence="13">The sequence shown here is derived from an EMBL/GenBank/DDBJ whole genome shotgun (WGS) entry which is preliminary data.</text>
</comment>
<evidence type="ECO:0000256" key="8">
    <source>
        <dbReference type="ARBA" id="ARBA00023242"/>
    </source>
</evidence>
<keyword evidence="7" id="KW-0804">Transcription</keyword>
<dbReference type="Pfam" id="PF00046">
    <property type="entry name" value="Homeodomain"/>
    <property type="match status" value="1"/>
</dbReference>
<organism evidence="13 18">
    <name type="scientific">Rotaria sordida</name>
    <dbReference type="NCBI Taxonomy" id="392033"/>
    <lineage>
        <taxon>Eukaryota</taxon>
        <taxon>Metazoa</taxon>
        <taxon>Spiralia</taxon>
        <taxon>Gnathifera</taxon>
        <taxon>Rotifera</taxon>
        <taxon>Eurotatoria</taxon>
        <taxon>Bdelloidea</taxon>
        <taxon>Philodinida</taxon>
        <taxon>Philodinidae</taxon>
        <taxon>Rotaria</taxon>
    </lineage>
</organism>
<feature type="compositionally biased region" description="Polar residues" evidence="11">
    <location>
        <begin position="150"/>
        <end position="162"/>
    </location>
</feature>
<evidence type="ECO:0000256" key="2">
    <source>
        <dbReference type="ARBA" id="ARBA00022473"/>
    </source>
</evidence>
<evidence type="ECO:0000313" key="17">
    <source>
        <dbReference type="EMBL" id="CAF3685854.1"/>
    </source>
</evidence>
<proteinExistence type="predicted"/>
<sequence>MFGLPQSTFYHPSFMYLSSQDIVKAHNLTNTSDGKRKHFGKCQTITKTFSSNNSDRPVKKCSFDIESLLELKTKDNQISNRSYNDDTEDGSSDDGHTSYRSPPISSYALFNQLKTLDMTPNNNNHNNNNNNNKNDVTLSSSSESDHSPYRLTSNKHLNNSRHGINHKIKPKRIRTIFTPEQLERLESEFDKQQYMVGNERFYLATTLDLTEAQVKVWFQNRRIKWRRQTLDDHQQRLTSLTANTQTPTTITEEHHNSDVDE</sequence>
<evidence type="ECO:0000256" key="6">
    <source>
        <dbReference type="ARBA" id="ARBA00023155"/>
    </source>
</evidence>
<dbReference type="PANTHER" id="PTHR24339:SF67">
    <property type="entry name" value="GNOT1 HOMEODOMAIN PROTEIN-RELATED"/>
    <property type="match status" value="1"/>
</dbReference>
<dbReference type="PANTHER" id="PTHR24339">
    <property type="entry name" value="HOMEOBOX PROTEIN EMX-RELATED"/>
    <property type="match status" value="1"/>
</dbReference>
<evidence type="ECO:0000256" key="4">
    <source>
        <dbReference type="ARBA" id="ARBA00023015"/>
    </source>
</evidence>
<feature type="compositionally biased region" description="Low complexity" evidence="11">
    <location>
        <begin position="121"/>
        <end position="134"/>
    </location>
</feature>
<evidence type="ECO:0000313" key="16">
    <source>
        <dbReference type="EMBL" id="CAF0758373.1"/>
    </source>
</evidence>
<evidence type="ECO:0000313" key="14">
    <source>
        <dbReference type="EMBL" id="CAF0736363.1"/>
    </source>
</evidence>
<evidence type="ECO:0000256" key="10">
    <source>
        <dbReference type="RuleBase" id="RU000682"/>
    </source>
</evidence>
<evidence type="ECO:0000259" key="12">
    <source>
        <dbReference type="PROSITE" id="PS50071"/>
    </source>
</evidence>
<keyword evidence="5 9" id="KW-0238">DNA-binding</keyword>
<dbReference type="GO" id="GO:0030182">
    <property type="term" value="P:neuron differentiation"/>
    <property type="evidence" value="ECO:0007669"/>
    <property type="project" value="TreeGrafter"/>
</dbReference>
<gene>
    <name evidence="17" type="ORF">JBS370_LOCUS8511</name>
    <name evidence="13" type="ORF">JXQ802_LOCUS763</name>
    <name evidence="14" type="ORF">JXQ802_LOCUS851</name>
    <name evidence="15" type="ORF">PYM288_LOCUS2192</name>
    <name evidence="16" type="ORF">ZHD862_LOCUS187</name>
</gene>
<feature type="domain" description="Homeobox" evidence="12">
    <location>
        <begin position="168"/>
        <end position="228"/>
    </location>
</feature>
<evidence type="ECO:0000256" key="7">
    <source>
        <dbReference type="ARBA" id="ARBA00023163"/>
    </source>
</evidence>
<dbReference type="InterPro" id="IPR001356">
    <property type="entry name" value="HD"/>
</dbReference>
<dbReference type="GO" id="GO:0000978">
    <property type="term" value="F:RNA polymerase II cis-regulatory region sequence-specific DNA binding"/>
    <property type="evidence" value="ECO:0007669"/>
    <property type="project" value="TreeGrafter"/>
</dbReference>
<dbReference type="SMART" id="SM00389">
    <property type="entry name" value="HOX"/>
    <property type="match status" value="1"/>
</dbReference>
<feature type="compositionally biased region" description="Basic and acidic residues" evidence="11">
    <location>
        <begin position="251"/>
        <end position="261"/>
    </location>
</feature>
<evidence type="ECO:0000256" key="9">
    <source>
        <dbReference type="PROSITE-ProRule" id="PRU00108"/>
    </source>
</evidence>
<dbReference type="Proteomes" id="UP000663870">
    <property type="component" value="Unassembled WGS sequence"/>
</dbReference>
<dbReference type="InterPro" id="IPR050877">
    <property type="entry name" value="EMX-VAX-Noto_Homeobox_TFs"/>
</dbReference>
<evidence type="ECO:0000256" key="11">
    <source>
        <dbReference type="SAM" id="MobiDB-lite"/>
    </source>
</evidence>
<dbReference type="InterPro" id="IPR009057">
    <property type="entry name" value="Homeodomain-like_sf"/>
</dbReference>
<feature type="region of interest" description="Disordered" evidence="11">
    <location>
        <begin position="241"/>
        <end position="261"/>
    </location>
</feature>
<evidence type="ECO:0000256" key="5">
    <source>
        <dbReference type="ARBA" id="ARBA00023125"/>
    </source>
</evidence>
<dbReference type="PROSITE" id="PS00027">
    <property type="entry name" value="HOMEOBOX_1"/>
    <property type="match status" value="1"/>
</dbReference>
<dbReference type="EMBL" id="CAJOBD010000544">
    <property type="protein sequence ID" value="CAF3685854.1"/>
    <property type="molecule type" value="Genomic_DNA"/>
</dbReference>
<feature type="region of interest" description="Disordered" evidence="11">
    <location>
        <begin position="76"/>
        <end position="103"/>
    </location>
</feature>
<protein>
    <recommendedName>
        <fullName evidence="12">Homeobox domain-containing protein</fullName>
    </recommendedName>
</protein>
<dbReference type="GO" id="GO:0007417">
    <property type="term" value="P:central nervous system development"/>
    <property type="evidence" value="ECO:0007669"/>
    <property type="project" value="TreeGrafter"/>
</dbReference>
<dbReference type="PROSITE" id="PS50071">
    <property type="entry name" value="HOMEOBOX_2"/>
    <property type="match status" value="1"/>
</dbReference>
<keyword evidence="2" id="KW-0217">Developmental protein</keyword>
<dbReference type="Proteomes" id="UP000663854">
    <property type="component" value="Unassembled WGS sequence"/>
</dbReference>
<evidence type="ECO:0000313" key="15">
    <source>
        <dbReference type="EMBL" id="CAF0753014.1"/>
    </source>
</evidence>
<keyword evidence="8 9" id="KW-0539">Nucleus</keyword>
<evidence type="ECO:0000313" key="13">
    <source>
        <dbReference type="EMBL" id="CAF0734961.1"/>
    </source>
</evidence>
<feature type="DNA-binding region" description="Homeobox" evidence="9">
    <location>
        <begin position="170"/>
        <end position="229"/>
    </location>
</feature>
<feature type="region of interest" description="Disordered" evidence="11">
    <location>
        <begin position="116"/>
        <end position="162"/>
    </location>
</feature>
<comment type="subcellular location">
    <subcellularLocation>
        <location evidence="1 9 10">Nucleus</location>
    </subcellularLocation>
</comment>
<dbReference type="GO" id="GO:0000981">
    <property type="term" value="F:DNA-binding transcription factor activity, RNA polymerase II-specific"/>
    <property type="evidence" value="ECO:0007669"/>
    <property type="project" value="InterPro"/>
</dbReference>
<dbReference type="SUPFAM" id="SSF46689">
    <property type="entry name" value="Homeodomain-like"/>
    <property type="match status" value="1"/>
</dbReference>
<keyword evidence="6 9" id="KW-0371">Homeobox</keyword>
<dbReference type="Gene3D" id="1.10.10.60">
    <property type="entry name" value="Homeodomain-like"/>
    <property type="match status" value="1"/>
</dbReference>
<name>A0A813N7M7_9BILA</name>